<keyword evidence="1" id="KW-1133">Transmembrane helix</keyword>
<evidence type="ECO:0000313" key="3">
    <source>
        <dbReference type="Proteomes" id="UP000008130"/>
    </source>
</evidence>
<dbReference type="KEGG" id="pgv:SL003B_2968"/>
<protein>
    <submittedName>
        <fullName evidence="2">Uncharacterized protein</fullName>
    </submittedName>
</protein>
<dbReference type="OrthoDB" id="7861438at2"/>
<keyword evidence="3" id="KW-1185">Reference proteome</keyword>
<proteinExistence type="predicted"/>
<evidence type="ECO:0000313" key="2">
    <source>
        <dbReference type="EMBL" id="ADZ71392.1"/>
    </source>
</evidence>
<sequence length="125" mass="13879">MERITQLARLSVLRAWGFSGLAILMVMMGTASDLAASFFFGASGALAVSAAMTVYGLTYHRRRRVEDTEVWIMLAEQERPARPVARMLIVTAMRDQLLDKAYWSVRLALGLFAVSIVLLLVSDRA</sequence>
<dbReference type="EMBL" id="CP002568">
    <property type="protein sequence ID" value="ADZ71392.1"/>
    <property type="molecule type" value="Genomic_DNA"/>
</dbReference>
<keyword evidence="1" id="KW-0812">Transmembrane</keyword>
<keyword evidence="1" id="KW-0472">Membrane</keyword>
<feature type="transmembrane region" description="Helical" evidence="1">
    <location>
        <begin position="103"/>
        <end position="122"/>
    </location>
</feature>
<dbReference type="AlphaFoldDB" id="F2IV60"/>
<reference evidence="2 3" key="1">
    <citation type="journal article" date="2011" name="J. Bacteriol.">
        <title>Complete genome sequence of Polymorphum gilvum SL003B-26A1T, a crude oil-degrading bacterium from oil-polluted saline soil.</title>
        <authorList>
            <person name="Li S.G."/>
            <person name="Tang Y.Q."/>
            <person name="Nie Y."/>
            <person name="Cai M."/>
            <person name="Wu X.L."/>
        </authorList>
    </citation>
    <scope>NUCLEOTIDE SEQUENCE [LARGE SCALE GENOMIC DNA]</scope>
    <source>
        <strain evidence="3">LMG 25793 / CGMCC 1.9160 / SL003B-26A1</strain>
    </source>
</reference>
<feature type="transmembrane region" description="Helical" evidence="1">
    <location>
        <begin position="37"/>
        <end position="57"/>
    </location>
</feature>
<evidence type="ECO:0000256" key="1">
    <source>
        <dbReference type="SAM" id="Phobius"/>
    </source>
</evidence>
<feature type="transmembrane region" description="Helical" evidence="1">
    <location>
        <begin position="12"/>
        <end position="31"/>
    </location>
</feature>
<gene>
    <name evidence="2" type="ordered locus">SL003B_2968</name>
</gene>
<dbReference type="eggNOG" id="ENOG5033023">
    <property type="taxonomic scope" value="Bacteria"/>
</dbReference>
<dbReference type="HOGENOM" id="CLU_1990600_0_0_5"/>
<dbReference type="RefSeq" id="WP_013653704.1">
    <property type="nucleotide sequence ID" value="NC_015259.1"/>
</dbReference>
<accession>F2IV60</accession>
<dbReference type="Proteomes" id="UP000008130">
    <property type="component" value="Chromosome"/>
</dbReference>
<name>F2IV60_POLGS</name>
<organism evidence="2 3">
    <name type="scientific">Polymorphum gilvum (strain LMG 25793 / CGMCC 1.9160 / SL003B-26A1)</name>
    <dbReference type="NCBI Taxonomy" id="991905"/>
    <lineage>
        <taxon>Bacteria</taxon>
        <taxon>Pseudomonadati</taxon>
        <taxon>Pseudomonadota</taxon>
        <taxon>Alphaproteobacteria</taxon>
        <taxon>Rhodobacterales</taxon>
        <taxon>Paracoccaceae</taxon>
        <taxon>Polymorphum</taxon>
    </lineage>
</organism>